<gene>
    <name evidence="16" type="ORF">HNQ61_001323</name>
</gene>
<keyword evidence="6" id="KW-0678">Repressor</keyword>
<dbReference type="Pfam" id="PF01325">
    <property type="entry name" value="Fe_dep_repress"/>
    <property type="match status" value="1"/>
</dbReference>
<comment type="similarity">
    <text evidence="2">Belongs to the DtxR/MntR family.</text>
</comment>
<evidence type="ECO:0000256" key="14">
    <source>
        <dbReference type="ARBA" id="ARBA00032593"/>
    </source>
</evidence>
<dbReference type="AlphaFoldDB" id="A0A841GXA2"/>
<evidence type="ECO:0000259" key="15">
    <source>
        <dbReference type="PROSITE" id="PS50944"/>
    </source>
</evidence>
<dbReference type="GO" id="GO:0005737">
    <property type="term" value="C:cytoplasm"/>
    <property type="evidence" value="ECO:0007669"/>
    <property type="project" value="UniProtKB-SubCell"/>
</dbReference>
<dbReference type="FunFam" id="1.10.60.10:FF:000004">
    <property type="entry name" value="DtxR family transcriptional regulator"/>
    <property type="match status" value="1"/>
</dbReference>
<dbReference type="Gene3D" id="1.10.60.10">
    <property type="entry name" value="Iron dependent repressor, metal binding and dimerisation domain"/>
    <property type="match status" value="1"/>
</dbReference>
<protein>
    <recommendedName>
        <fullName evidence="4">Transcriptional regulator MntR</fullName>
    </recommendedName>
    <alternativeName>
        <fullName evidence="14">Manganese transport regulator</fullName>
    </alternativeName>
</protein>
<organism evidence="16 17">
    <name type="scientific">Longimicrobium terrae</name>
    <dbReference type="NCBI Taxonomy" id="1639882"/>
    <lineage>
        <taxon>Bacteria</taxon>
        <taxon>Pseudomonadati</taxon>
        <taxon>Gemmatimonadota</taxon>
        <taxon>Longimicrobiia</taxon>
        <taxon>Longimicrobiales</taxon>
        <taxon>Longimicrobiaceae</taxon>
        <taxon>Longimicrobium</taxon>
    </lineage>
</organism>
<evidence type="ECO:0000256" key="13">
    <source>
        <dbReference type="ARBA" id="ARBA00025185"/>
    </source>
</evidence>
<dbReference type="InterPro" id="IPR022687">
    <property type="entry name" value="HTH_DTXR"/>
</dbReference>
<dbReference type="PROSITE" id="PS50944">
    <property type="entry name" value="HTH_DTXR"/>
    <property type="match status" value="1"/>
</dbReference>
<comment type="subcellular location">
    <subcellularLocation>
        <location evidence="1">Cytoplasm</location>
    </subcellularLocation>
</comment>
<dbReference type="SMART" id="SM00899">
    <property type="entry name" value="FeoA"/>
    <property type="match status" value="1"/>
</dbReference>
<dbReference type="Pfam" id="PF04023">
    <property type="entry name" value="FeoA"/>
    <property type="match status" value="1"/>
</dbReference>
<proteinExistence type="inferred from homology"/>
<dbReference type="GO" id="GO:0003677">
    <property type="term" value="F:DNA binding"/>
    <property type="evidence" value="ECO:0007669"/>
    <property type="project" value="UniProtKB-KW"/>
</dbReference>
<dbReference type="PANTHER" id="PTHR33238">
    <property type="entry name" value="IRON (METAL) DEPENDENT REPRESSOR, DTXR FAMILY"/>
    <property type="match status" value="1"/>
</dbReference>
<dbReference type="Pfam" id="PF02742">
    <property type="entry name" value="Fe_dep_repr_C"/>
    <property type="match status" value="1"/>
</dbReference>
<evidence type="ECO:0000256" key="10">
    <source>
        <dbReference type="ARBA" id="ARBA00023159"/>
    </source>
</evidence>
<keyword evidence="11" id="KW-0804">Transcription</keyword>
<dbReference type="SUPFAM" id="SSF47979">
    <property type="entry name" value="Iron-dependent repressor protein, dimerization domain"/>
    <property type="match status" value="1"/>
</dbReference>
<dbReference type="SUPFAM" id="SSF50037">
    <property type="entry name" value="C-terminal domain of transcriptional repressors"/>
    <property type="match status" value="1"/>
</dbReference>
<keyword evidence="12" id="KW-0464">Manganese</keyword>
<evidence type="ECO:0000256" key="2">
    <source>
        <dbReference type="ARBA" id="ARBA00007871"/>
    </source>
</evidence>
<evidence type="ECO:0000256" key="1">
    <source>
        <dbReference type="ARBA" id="ARBA00004496"/>
    </source>
</evidence>
<dbReference type="SMART" id="SM00529">
    <property type="entry name" value="HTH_DTXR"/>
    <property type="match status" value="1"/>
</dbReference>
<dbReference type="SUPFAM" id="SSF46785">
    <property type="entry name" value="Winged helix' DNA-binding domain"/>
    <property type="match status" value="1"/>
</dbReference>
<dbReference type="InterPro" id="IPR008988">
    <property type="entry name" value="Transcriptional_repressor_C"/>
</dbReference>
<dbReference type="Gene3D" id="1.10.10.10">
    <property type="entry name" value="Winged helix-like DNA-binding domain superfamily/Winged helix DNA-binding domain"/>
    <property type="match status" value="1"/>
</dbReference>
<feature type="domain" description="HTH dtxR-type" evidence="15">
    <location>
        <begin position="8"/>
        <end position="69"/>
    </location>
</feature>
<sequence length="227" mass="25355">MHIPESNYTPVVEDYLKAVWMLQQVEAPVSTSRIAERLGLTSAAVTAMVKRLAEQELLRHEPYYGVRLTAPGEMAALRIIRRHRVLELFLVEKLGYEWDRVHDEAERLEHAASDELIERLARLLGEPERDPHGSAIPTATGEVDRSAYPALGDLAPGETRCVLEVQVQEPEQLRYLGSLNLRPGAEVEVVDKSPFEGPVSLSVNGERAVISHSLAQRIRVRTPREGG</sequence>
<evidence type="ECO:0000256" key="7">
    <source>
        <dbReference type="ARBA" id="ARBA00023004"/>
    </source>
</evidence>
<dbReference type="InterPro" id="IPR001367">
    <property type="entry name" value="Fe_dep_repressor"/>
</dbReference>
<keyword evidence="17" id="KW-1185">Reference proteome</keyword>
<comment type="subunit">
    <text evidence="3">Homodimer.</text>
</comment>
<dbReference type="InterPro" id="IPR022689">
    <property type="entry name" value="Iron_dep_repressor"/>
</dbReference>
<dbReference type="InterPro" id="IPR036421">
    <property type="entry name" value="Fe_dep_repressor_sf"/>
</dbReference>
<evidence type="ECO:0000256" key="4">
    <source>
        <dbReference type="ARBA" id="ARBA00022386"/>
    </source>
</evidence>
<keyword evidence="8" id="KW-0805">Transcription regulation</keyword>
<keyword evidence="10" id="KW-0010">Activator</keyword>
<keyword evidence="5" id="KW-0963">Cytoplasm</keyword>
<evidence type="ECO:0000313" key="17">
    <source>
        <dbReference type="Proteomes" id="UP000582837"/>
    </source>
</evidence>
<evidence type="ECO:0000256" key="6">
    <source>
        <dbReference type="ARBA" id="ARBA00022491"/>
    </source>
</evidence>
<dbReference type="Proteomes" id="UP000582837">
    <property type="component" value="Unassembled WGS sequence"/>
</dbReference>
<evidence type="ECO:0000313" key="16">
    <source>
        <dbReference type="EMBL" id="MBB6069706.1"/>
    </source>
</evidence>
<keyword evidence="7" id="KW-0408">Iron</keyword>
<dbReference type="GO" id="GO:0046983">
    <property type="term" value="F:protein dimerization activity"/>
    <property type="evidence" value="ECO:0007669"/>
    <property type="project" value="InterPro"/>
</dbReference>
<reference evidence="16 17" key="1">
    <citation type="submission" date="2020-08" db="EMBL/GenBank/DDBJ databases">
        <title>Genomic Encyclopedia of Type Strains, Phase IV (KMG-IV): sequencing the most valuable type-strain genomes for metagenomic binning, comparative biology and taxonomic classification.</title>
        <authorList>
            <person name="Goeker M."/>
        </authorList>
    </citation>
    <scope>NUCLEOTIDE SEQUENCE [LARGE SCALE GENOMIC DNA]</scope>
    <source>
        <strain evidence="16 17">DSM 29007</strain>
    </source>
</reference>
<dbReference type="GO" id="GO:0046914">
    <property type="term" value="F:transition metal ion binding"/>
    <property type="evidence" value="ECO:0007669"/>
    <property type="project" value="InterPro"/>
</dbReference>
<dbReference type="RefSeq" id="WP_170036201.1">
    <property type="nucleotide sequence ID" value="NZ_JABDTL010000002.1"/>
</dbReference>
<evidence type="ECO:0000256" key="3">
    <source>
        <dbReference type="ARBA" id="ARBA00011738"/>
    </source>
</evidence>
<name>A0A841GXA2_9BACT</name>
<dbReference type="InterPro" id="IPR038157">
    <property type="entry name" value="FeoA_core_dom"/>
</dbReference>
<dbReference type="PANTHER" id="PTHR33238:SF11">
    <property type="entry name" value="TRANSCRIPTIONAL REGULATOR MNTR"/>
    <property type="match status" value="1"/>
</dbReference>
<evidence type="ECO:0000256" key="12">
    <source>
        <dbReference type="ARBA" id="ARBA00023211"/>
    </source>
</evidence>
<comment type="function">
    <text evidence="13">In the presence of manganese, represses expression of mntH and mntS. Up-regulates expression of mntP.</text>
</comment>
<keyword evidence="9" id="KW-0238">DNA-binding</keyword>
<dbReference type="GO" id="GO:0003700">
    <property type="term" value="F:DNA-binding transcription factor activity"/>
    <property type="evidence" value="ECO:0007669"/>
    <property type="project" value="InterPro"/>
</dbReference>
<evidence type="ECO:0000256" key="5">
    <source>
        <dbReference type="ARBA" id="ARBA00022490"/>
    </source>
</evidence>
<evidence type="ECO:0000256" key="8">
    <source>
        <dbReference type="ARBA" id="ARBA00023015"/>
    </source>
</evidence>
<dbReference type="Gene3D" id="2.30.30.90">
    <property type="match status" value="1"/>
</dbReference>
<comment type="caution">
    <text evidence="16">The sequence shown here is derived from an EMBL/GenBank/DDBJ whole genome shotgun (WGS) entry which is preliminary data.</text>
</comment>
<dbReference type="InterPro" id="IPR050536">
    <property type="entry name" value="DtxR_MntR_Metal-Reg"/>
</dbReference>
<dbReference type="InterPro" id="IPR036388">
    <property type="entry name" value="WH-like_DNA-bd_sf"/>
</dbReference>
<dbReference type="EMBL" id="JACHIA010000003">
    <property type="protein sequence ID" value="MBB6069706.1"/>
    <property type="molecule type" value="Genomic_DNA"/>
</dbReference>
<evidence type="ECO:0000256" key="11">
    <source>
        <dbReference type="ARBA" id="ARBA00023163"/>
    </source>
</evidence>
<dbReference type="InterPro" id="IPR036390">
    <property type="entry name" value="WH_DNA-bd_sf"/>
</dbReference>
<dbReference type="InterPro" id="IPR007167">
    <property type="entry name" value="Fe-transptr_FeoA-like"/>
</dbReference>
<evidence type="ECO:0000256" key="9">
    <source>
        <dbReference type="ARBA" id="ARBA00023125"/>
    </source>
</evidence>
<accession>A0A841GXA2</accession>